<name>X0TB62_9ZZZZ</name>
<dbReference type="EMBL" id="BARS01006229">
    <property type="protein sequence ID" value="GAF84536.1"/>
    <property type="molecule type" value="Genomic_DNA"/>
</dbReference>
<protein>
    <submittedName>
        <fullName evidence="1">Uncharacterized protein</fullName>
    </submittedName>
</protein>
<organism evidence="1">
    <name type="scientific">marine sediment metagenome</name>
    <dbReference type="NCBI Taxonomy" id="412755"/>
    <lineage>
        <taxon>unclassified sequences</taxon>
        <taxon>metagenomes</taxon>
        <taxon>ecological metagenomes</taxon>
    </lineage>
</organism>
<dbReference type="AlphaFoldDB" id="X0TB62"/>
<sequence length="419" mass="50135">FKNKDCEPIIEKYLKTAIKNNLYLELFEFLQSTYSSDLGLYLNAYDNIIEAGFRSFLKSVSIYSFYDLLRIIEFIDKILDYYEFKKESFVSSLISILIKMANSTKFNEKYFSFYFIKKKYKILTDLNPVFKDIITSEDYETFKLKLLKYFLEEIDNFIVLDFLKLMKKQFDVFDIPKKHYYDEYKTYKNETRELEKKVYLKKFAFLRYFKEKYNIKKTKIDFRKKRNAYEVNHDKENLKNPAYNYVINHLGFYGVNKSIIKPSEIGLNYLIFEELFLDDLHNYHDILYYKTKFWGEENKYEINTVDVFSLLSKPTEYNYDVDQRYLSIDDLTIIEWDLASKPSQGSLVNAYGARIVVPDQNTALFHDIKPFDLCFCQKNPIKIEGNIVRTNIIRTINIITKCSFKDAISSIEKGISFIE</sequence>
<feature type="non-terminal residue" evidence="1">
    <location>
        <position position="419"/>
    </location>
</feature>
<evidence type="ECO:0000313" key="1">
    <source>
        <dbReference type="EMBL" id="GAF84536.1"/>
    </source>
</evidence>
<reference evidence="1" key="1">
    <citation type="journal article" date="2014" name="Front. Microbiol.">
        <title>High frequency of phylogenetically diverse reductive dehalogenase-homologous genes in deep subseafloor sedimentary metagenomes.</title>
        <authorList>
            <person name="Kawai M."/>
            <person name="Futagami T."/>
            <person name="Toyoda A."/>
            <person name="Takaki Y."/>
            <person name="Nishi S."/>
            <person name="Hori S."/>
            <person name="Arai W."/>
            <person name="Tsubouchi T."/>
            <person name="Morono Y."/>
            <person name="Uchiyama I."/>
            <person name="Ito T."/>
            <person name="Fujiyama A."/>
            <person name="Inagaki F."/>
            <person name="Takami H."/>
        </authorList>
    </citation>
    <scope>NUCLEOTIDE SEQUENCE</scope>
    <source>
        <strain evidence="1">Expedition CK06-06</strain>
    </source>
</reference>
<accession>X0TB62</accession>
<proteinExistence type="predicted"/>
<gene>
    <name evidence="1" type="ORF">S01H1_12169</name>
</gene>
<comment type="caution">
    <text evidence="1">The sequence shown here is derived from an EMBL/GenBank/DDBJ whole genome shotgun (WGS) entry which is preliminary data.</text>
</comment>
<feature type="non-terminal residue" evidence="1">
    <location>
        <position position="1"/>
    </location>
</feature>